<dbReference type="PANTHER" id="PTHR43975">
    <property type="entry name" value="ZGC:101858"/>
    <property type="match status" value="1"/>
</dbReference>
<reference evidence="2" key="1">
    <citation type="submission" date="2025-08" db="UniProtKB">
        <authorList>
            <consortium name="RefSeq"/>
        </authorList>
    </citation>
    <scope>IDENTIFICATION</scope>
    <source>
        <tissue evidence="2">Whole larvae</tissue>
    </source>
</reference>
<keyword evidence="1" id="KW-1185">Reference proteome</keyword>
<dbReference type="InterPro" id="IPR002347">
    <property type="entry name" value="SDR_fam"/>
</dbReference>
<dbReference type="InterPro" id="IPR036291">
    <property type="entry name" value="NAD(P)-bd_dom_sf"/>
</dbReference>
<gene>
    <name evidence="2" type="primary">LOC113515849</name>
</gene>
<organism evidence="1 2">
    <name type="scientific">Galleria mellonella</name>
    <name type="common">Greater wax moth</name>
    <dbReference type="NCBI Taxonomy" id="7137"/>
    <lineage>
        <taxon>Eukaryota</taxon>
        <taxon>Metazoa</taxon>
        <taxon>Ecdysozoa</taxon>
        <taxon>Arthropoda</taxon>
        <taxon>Hexapoda</taxon>
        <taxon>Insecta</taxon>
        <taxon>Pterygota</taxon>
        <taxon>Neoptera</taxon>
        <taxon>Endopterygota</taxon>
        <taxon>Lepidoptera</taxon>
        <taxon>Glossata</taxon>
        <taxon>Ditrysia</taxon>
        <taxon>Pyraloidea</taxon>
        <taxon>Pyralidae</taxon>
        <taxon>Galleriinae</taxon>
        <taxon>Galleria</taxon>
    </lineage>
</organism>
<dbReference type="Pfam" id="PF13561">
    <property type="entry name" value="adh_short_C2"/>
    <property type="match status" value="1"/>
</dbReference>
<protein>
    <submittedName>
        <fullName evidence="2">Oxidoreductase UcpA-like</fullName>
    </submittedName>
</protein>
<dbReference type="Proteomes" id="UP001652740">
    <property type="component" value="Unplaced"/>
</dbReference>
<accession>A0A6J1WLW2</accession>
<dbReference type="PRINTS" id="PR00081">
    <property type="entry name" value="GDHRDH"/>
</dbReference>
<dbReference type="RefSeq" id="XP_026755937.3">
    <property type="nucleotide sequence ID" value="XM_026900136.3"/>
</dbReference>
<dbReference type="KEGG" id="gmw:113515849"/>
<proteinExistence type="predicted"/>
<dbReference type="PROSITE" id="PS51257">
    <property type="entry name" value="PROKAR_LIPOPROTEIN"/>
    <property type="match status" value="1"/>
</dbReference>
<name>A0A6J1WLW2_GALME</name>
<dbReference type="AlphaFoldDB" id="A0A6J1WLW2"/>
<evidence type="ECO:0000313" key="2">
    <source>
        <dbReference type="RefSeq" id="XP_026755937.3"/>
    </source>
</evidence>
<dbReference type="PANTHER" id="PTHR43975:SF2">
    <property type="entry name" value="EG:BACR7A4.14 PROTEIN-RELATED"/>
    <property type="match status" value="1"/>
</dbReference>
<dbReference type="InParanoid" id="A0A6J1WLW2"/>
<dbReference type="SUPFAM" id="SSF51735">
    <property type="entry name" value="NAD(P)-binding Rossmann-fold domains"/>
    <property type="match status" value="1"/>
</dbReference>
<dbReference type="GeneID" id="113515849"/>
<dbReference type="Gene3D" id="3.40.50.720">
    <property type="entry name" value="NAD(P)-binding Rossmann-like Domain"/>
    <property type="match status" value="1"/>
</dbReference>
<evidence type="ECO:0000313" key="1">
    <source>
        <dbReference type="Proteomes" id="UP001652740"/>
    </source>
</evidence>
<sequence>MDFTGKVALVTGGSSGIGAACAKLLAIHGAQVALIGRDEHRLNKIGEICHNAKGIPPLLLKLDLTEDGKCQEAVENTIQKFGRLDVLVNSAGKCEIGSLLDETTDVFDNLVKLNLGATYKMTHCALPHLIKTKGNVIVIAAMLYKKVRHGFVPFDVVNAGLTKFIKSAAVELATVGVRINAVNISVTRTNIMSNINIESPEERESAYRVLESVSRIKILEPEEVARMVVFIASNMCPSMSGANVCIDSAATSM</sequence>